<dbReference type="SUPFAM" id="SSF53041">
    <property type="entry name" value="Resolvase-like"/>
    <property type="match status" value="1"/>
</dbReference>
<feature type="coiled-coil region" evidence="1">
    <location>
        <begin position="163"/>
        <end position="190"/>
    </location>
</feature>
<dbReference type="InterPro" id="IPR038109">
    <property type="entry name" value="DNA_bind_recomb_sf"/>
</dbReference>
<accession>A0A873WQL2</accession>
<proteinExistence type="predicted"/>
<dbReference type="Gene3D" id="3.90.1750.20">
    <property type="entry name" value="Putative Large Serine Recombinase, Chain B, Domain 2"/>
    <property type="match status" value="1"/>
</dbReference>
<dbReference type="Pfam" id="PF07508">
    <property type="entry name" value="Recombinase"/>
    <property type="match status" value="1"/>
</dbReference>
<dbReference type="GO" id="GO:0000150">
    <property type="term" value="F:DNA strand exchange activity"/>
    <property type="evidence" value="ECO:0007669"/>
    <property type="project" value="InterPro"/>
</dbReference>
<evidence type="ECO:0000259" key="2">
    <source>
        <dbReference type="PROSITE" id="PS51736"/>
    </source>
</evidence>
<dbReference type="PROSITE" id="PS51737">
    <property type="entry name" value="RECOMBINASE_DNA_BIND"/>
    <property type="match status" value="1"/>
</dbReference>
<dbReference type="CDD" id="cd00338">
    <property type="entry name" value="Ser_Recombinase"/>
    <property type="match status" value="1"/>
</dbReference>
<feature type="domain" description="Recombinase" evidence="3">
    <location>
        <begin position="202"/>
        <end position="317"/>
    </location>
</feature>
<dbReference type="Pfam" id="PF00239">
    <property type="entry name" value="Resolvase"/>
    <property type="match status" value="1"/>
</dbReference>
<dbReference type="Proteomes" id="UP000663341">
    <property type="component" value="Segment"/>
</dbReference>
<dbReference type="SMART" id="SM00857">
    <property type="entry name" value="Resolvase"/>
    <property type="match status" value="1"/>
</dbReference>
<dbReference type="InterPro" id="IPR050639">
    <property type="entry name" value="SSR_resolvase"/>
</dbReference>
<evidence type="ECO:0000256" key="1">
    <source>
        <dbReference type="SAM" id="Coils"/>
    </source>
</evidence>
<dbReference type="GO" id="GO:0003677">
    <property type="term" value="F:DNA binding"/>
    <property type="evidence" value="ECO:0007669"/>
    <property type="project" value="InterPro"/>
</dbReference>
<organism evidence="4 5">
    <name type="scientific">Streptomyces phage Sitrop</name>
    <dbReference type="NCBI Taxonomy" id="2767587"/>
    <lineage>
        <taxon>Viruses</taxon>
        <taxon>Duplodnaviria</taxon>
        <taxon>Heunggongvirae</taxon>
        <taxon>Uroviricota</taxon>
        <taxon>Caudoviricetes</taxon>
        <taxon>Arquatrovirinae</taxon>
        <taxon>Camvirus</taxon>
        <taxon>Camvirus sitrop</taxon>
    </lineage>
</organism>
<reference evidence="4" key="1">
    <citation type="submission" date="2020-07" db="EMBL/GenBank/DDBJ databases">
        <title>Complete genome sequence of Streptomyces phage Sitrop.</title>
        <authorList>
            <person name="Portillo V.H."/>
            <person name="Diaz H."/>
            <person name="Clark J.D."/>
            <person name="Hernandez I."/>
            <person name="Liu M."/>
            <person name="Burrowes B."/>
        </authorList>
    </citation>
    <scope>NUCLEOTIDE SEQUENCE</scope>
</reference>
<sequence>MIDYVLEDGDTPLTCASLCTCCAPCAHMWHDGYTPRHREEPPLGKRAVIYTRVSRDDTGEGRSNDRQEAECRRLTDYKRLDVVAVEADISISAYSGKARPAWKRVLNMVRAGEVDYVIAYHMDRMTRSMLDLEELILLCEEHNVGIATAVGDIDLTSDMGRMVARILAAVARAEVERKSARQKLANAQRAAEGKPHVSGIRPFGYADDHLTLVPEEADAIRDAARRALAGETMISIAKSWTKAGLISARARRGHDKGKRATEAGWSARGVRNVLISPRYAGIRTYNGEPVGEGDWEPILDRETHLALVDTLGDPARRKGAVKMGRRPTSLLTAFALCEVCDGPVRASAIRGRQTYTCRAGHGHADRAIADAEVSAATIALLASPQWMTLIVPSGDERVEEAKAEVDDLKLKLKTYAELLANDVMDVEQFTQATATARAKLKGAEELLSRAGMGPMFTGLSLGTPAVAGQWEGLGLDRQRAIVQGLLSVKVRRKAKGMSFEDQVVVEPRYVAA</sequence>
<dbReference type="Gene3D" id="3.40.50.1390">
    <property type="entry name" value="Resolvase, N-terminal catalytic domain"/>
    <property type="match status" value="1"/>
</dbReference>
<dbReference type="InterPro" id="IPR006119">
    <property type="entry name" value="Resolv_N"/>
</dbReference>
<protein>
    <submittedName>
        <fullName evidence="4">Integrase</fullName>
    </submittedName>
</protein>
<keyword evidence="1" id="KW-0175">Coiled coil</keyword>
<gene>
    <name evidence="4" type="ORF">CPT_Sitrop_046</name>
</gene>
<dbReference type="InterPro" id="IPR011109">
    <property type="entry name" value="DNA_bind_recombinase_dom"/>
</dbReference>
<evidence type="ECO:0000313" key="4">
    <source>
        <dbReference type="EMBL" id="QPB09961.1"/>
    </source>
</evidence>
<dbReference type="InterPro" id="IPR036162">
    <property type="entry name" value="Resolvase-like_N_sf"/>
</dbReference>
<dbReference type="PROSITE" id="PS51736">
    <property type="entry name" value="RECOMBINASES_3"/>
    <property type="match status" value="1"/>
</dbReference>
<dbReference type="PANTHER" id="PTHR30461:SF23">
    <property type="entry name" value="DNA RECOMBINASE-RELATED"/>
    <property type="match status" value="1"/>
</dbReference>
<evidence type="ECO:0000313" key="5">
    <source>
        <dbReference type="Proteomes" id="UP000663341"/>
    </source>
</evidence>
<name>A0A873WQL2_9CAUD</name>
<evidence type="ECO:0000259" key="3">
    <source>
        <dbReference type="PROSITE" id="PS51737"/>
    </source>
</evidence>
<feature type="domain" description="Resolvase/invertase-type recombinase catalytic" evidence="2">
    <location>
        <begin position="46"/>
        <end position="193"/>
    </location>
</feature>
<dbReference type="PANTHER" id="PTHR30461">
    <property type="entry name" value="DNA-INVERTASE FROM LAMBDOID PROPHAGE"/>
    <property type="match status" value="1"/>
</dbReference>
<dbReference type="EMBL" id="MT701598">
    <property type="protein sequence ID" value="QPB09961.1"/>
    <property type="molecule type" value="Genomic_DNA"/>
</dbReference>
<keyword evidence="5" id="KW-1185">Reference proteome</keyword>